<sequence length="428" mass="46127">MNNIKSQEVFDKACNYMPGGVNSPVRAFRSVGLKPPVIKKGKGSRLFDLDENEYIDYVCSWGPMILGHAQPAVIAAIKEAAENGTSFGAPTENELQLAELICEAIPSMEMLRLVSSGTEAAMSAIRAARGYTGRDLIVKFEGCYHGHSDGLLVKAGSGALTAGVPDSSGVPADYSRNTLVAVYNDAEGLQELFKKYGSKIAAVIIEPIAANMGLVLPDIDFLKQLRTLTENHGVLLIFDEVITGFRVSYGGAQELYGIKPDLTVLGKIIGGGMPVGAYGGRRKIMEKIAPLGPVYQAGTLSGNPVAVAAGISTLKTIKQTGDFYQRLDCLGKSLEDAYTEAANRYGTDISINRVGSLLSVFFSDRVVVDYSSAVKSDLEKFKKYFSFMLDRGIYIAPSQFEALFVSYAHIEKDIAETKAAIEYAFSLL</sequence>
<dbReference type="PANTHER" id="PTHR43713:SF3">
    <property type="entry name" value="GLUTAMATE-1-SEMIALDEHYDE 2,1-AMINOMUTASE 1, CHLOROPLASTIC-RELATED"/>
    <property type="match status" value="1"/>
</dbReference>
<accession>S0FRD6</accession>
<dbReference type="UniPathway" id="UPA00251">
    <property type="reaction ID" value="UER00317"/>
</dbReference>
<keyword evidence="7 8" id="KW-0627">Porphyrin biosynthesis</keyword>
<dbReference type="InterPro" id="IPR004639">
    <property type="entry name" value="4pyrrol_synth_GluAld_NH2Trfase"/>
</dbReference>
<reference evidence="9 10" key="1">
    <citation type="journal article" date="2013" name="Genome Announc.">
        <title>Draft Genome Sequence of the Cellulolytic, Mesophilic, Anaerobic Bacterium Clostridium termitidis Strain CT1112 (DSM 5398).</title>
        <authorList>
            <person name="Lal S."/>
            <person name="Ramachandran U."/>
            <person name="Zhang X."/>
            <person name="Munir R."/>
            <person name="Sparling R."/>
            <person name="Levin D.B."/>
        </authorList>
    </citation>
    <scope>NUCLEOTIDE SEQUENCE [LARGE SCALE GENOMIC DNA]</scope>
    <source>
        <strain evidence="9 10">CT1112</strain>
    </source>
</reference>
<dbReference type="GO" id="GO:0006782">
    <property type="term" value="P:protoporphyrinogen IX biosynthetic process"/>
    <property type="evidence" value="ECO:0007669"/>
    <property type="project" value="UniProtKB-UniRule"/>
</dbReference>
<dbReference type="RefSeq" id="WP_004627031.1">
    <property type="nucleotide sequence ID" value="NZ_AORV01000043.1"/>
</dbReference>
<dbReference type="InterPro" id="IPR049704">
    <property type="entry name" value="Aminotrans_3_PPA_site"/>
</dbReference>
<dbReference type="GO" id="GO:0005737">
    <property type="term" value="C:cytoplasm"/>
    <property type="evidence" value="ECO:0007669"/>
    <property type="project" value="UniProtKB-SubCell"/>
</dbReference>
<comment type="caution">
    <text evidence="9">The sequence shown here is derived from an EMBL/GenBank/DDBJ whole genome shotgun (WGS) entry which is preliminary data.</text>
</comment>
<evidence type="ECO:0000313" key="10">
    <source>
        <dbReference type="Proteomes" id="UP000014155"/>
    </source>
</evidence>
<keyword evidence="5 8" id="KW-0663">Pyridoxal phosphate</keyword>
<evidence type="ECO:0000256" key="3">
    <source>
        <dbReference type="ARBA" id="ARBA00004819"/>
    </source>
</evidence>
<dbReference type="InterPro" id="IPR015421">
    <property type="entry name" value="PyrdxlP-dep_Trfase_major"/>
</dbReference>
<dbReference type="PROSITE" id="PS00600">
    <property type="entry name" value="AA_TRANSFER_CLASS_3"/>
    <property type="match status" value="1"/>
</dbReference>
<evidence type="ECO:0000313" key="9">
    <source>
        <dbReference type="EMBL" id="EMS71053.1"/>
    </source>
</evidence>
<dbReference type="GO" id="GO:0030170">
    <property type="term" value="F:pyridoxal phosphate binding"/>
    <property type="evidence" value="ECO:0007669"/>
    <property type="project" value="InterPro"/>
</dbReference>
<evidence type="ECO:0000256" key="6">
    <source>
        <dbReference type="ARBA" id="ARBA00023235"/>
    </source>
</evidence>
<dbReference type="Gene3D" id="3.40.640.10">
    <property type="entry name" value="Type I PLP-dependent aspartate aminotransferase-like (Major domain)"/>
    <property type="match status" value="1"/>
</dbReference>
<dbReference type="InterPro" id="IPR015424">
    <property type="entry name" value="PyrdxlP-dep_Trfase"/>
</dbReference>
<comment type="subcellular location">
    <subcellularLocation>
        <location evidence="8">Cytoplasm</location>
    </subcellularLocation>
</comment>
<keyword evidence="8" id="KW-0963">Cytoplasm</keyword>
<evidence type="ECO:0000256" key="2">
    <source>
        <dbReference type="ARBA" id="ARBA00001933"/>
    </source>
</evidence>
<dbReference type="eggNOG" id="COG0001">
    <property type="taxonomic scope" value="Bacteria"/>
</dbReference>
<evidence type="ECO:0000256" key="7">
    <source>
        <dbReference type="ARBA" id="ARBA00023244"/>
    </source>
</evidence>
<comment type="pathway">
    <text evidence="3">Porphyrin-containing compound metabolism; protoporphyrin-IX biosynthesis; 5-aminolevulinate from L-glutamyl-tRNA(Glu): step 2/2.</text>
</comment>
<name>S0FRD6_RUMCE</name>
<evidence type="ECO:0000256" key="1">
    <source>
        <dbReference type="ARBA" id="ARBA00001579"/>
    </source>
</evidence>
<dbReference type="PATRIC" id="fig|1195236.3.peg.3333"/>
<feature type="modified residue" description="N6-(pyridoxal phosphate)lysine" evidence="8">
    <location>
        <position position="267"/>
    </location>
</feature>
<dbReference type="EC" id="5.4.3.8" evidence="8"/>
<dbReference type="FunFam" id="3.40.640.10:FF:000021">
    <property type="entry name" value="Glutamate-1-semialdehyde 2,1-aminomutase"/>
    <property type="match status" value="1"/>
</dbReference>
<dbReference type="CDD" id="cd00610">
    <property type="entry name" value="OAT_like"/>
    <property type="match status" value="1"/>
</dbReference>
<dbReference type="Pfam" id="PF00202">
    <property type="entry name" value="Aminotran_3"/>
    <property type="match status" value="1"/>
</dbReference>
<comment type="similarity">
    <text evidence="4 8">Belongs to the class-III pyridoxal-phosphate-dependent aminotransferase family. HemL subfamily.</text>
</comment>
<protein>
    <recommendedName>
        <fullName evidence="8">Glutamate-1-semialdehyde 2,1-aminomutase</fullName>
        <shortName evidence="8">GSA</shortName>
        <ecNumber evidence="8">5.4.3.8</ecNumber>
    </recommendedName>
    <alternativeName>
        <fullName evidence="8">Glutamate-1-semialdehyde aminotransferase</fullName>
        <shortName evidence="8">GSA-AT</shortName>
    </alternativeName>
</protein>
<gene>
    <name evidence="8" type="primary">hemL</name>
    <name evidence="9" type="ORF">CTER_3108</name>
</gene>
<comment type="subunit">
    <text evidence="8">Homodimer.</text>
</comment>
<keyword evidence="10" id="KW-1185">Reference proteome</keyword>
<dbReference type="NCBIfam" id="NF000818">
    <property type="entry name" value="PRK00062.1"/>
    <property type="match status" value="1"/>
</dbReference>
<comment type="catalytic activity">
    <reaction evidence="1 8">
        <text>(S)-4-amino-5-oxopentanoate = 5-aminolevulinate</text>
        <dbReference type="Rhea" id="RHEA:14265"/>
        <dbReference type="ChEBI" id="CHEBI:57501"/>
        <dbReference type="ChEBI" id="CHEBI:356416"/>
        <dbReference type="EC" id="5.4.3.8"/>
    </reaction>
</comment>
<dbReference type="PANTHER" id="PTHR43713">
    <property type="entry name" value="GLUTAMATE-1-SEMIALDEHYDE 2,1-AMINOMUTASE"/>
    <property type="match status" value="1"/>
</dbReference>
<dbReference type="NCBIfam" id="TIGR00713">
    <property type="entry name" value="hemL"/>
    <property type="match status" value="1"/>
</dbReference>
<dbReference type="InterPro" id="IPR005814">
    <property type="entry name" value="Aminotrans_3"/>
</dbReference>
<dbReference type="Gene3D" id="3.90.1150.10">
    <property type="entry name" value="Aspartate Aminotransferase, domain 1"/>
    <property type="match status" value="1"/>
</dbReference>
<dbReference type="AlphaFoldDB" id="S0FRD6"/>
<dbReference type="SUPFAM" id="SSF53383">
    <property type="entry name" value="PLP-dependent transferases"/>
    <property type="match status" value="1"/>
</dbReference>
<comment type="cofactor">
    <cofactor evidence="2 8">
        <name>pyridoxal 5'-phosphate</name>
        <dbReference type="ChEBI" id="CHEBI:597326"/>
    </cofactor>
</comment>
<evidence type="ECO:0000256" key="8">
    <source>
        <dbReference type="HAMAP-Rule" id="MF_00375"/>
    </source>
</evidence>
<dbReference type="GO" id="GO:0008483">
    <property type="term" value="F:transaminase activity"/>
    <property type="evidence" value="ECO:0007669"/>
    <property type="project" value="InterPro"/>
</dbReference>
<evidence type="ECO:0000256" key="4">
    <source>
        <dbReference type="ARBA" id="ARBA00008981"/>
    </source>
</evidence>
<dbReference type="STRING" id="1195236.CTER_3108"/>
<keyword evidence="6 8" id="KW-0413">Isomerase</keyword>
<dbReference type="Proteomes" id="UP000014155">
    <property type="component" value="Unassembled WGS sequence"/>
</dbReference>
<dbReference type="InterPro" id="IPR015422">
    <property type="entry name" value="PyrdxlP-dep_Trfase_small"/>
</dbReference>
<dbReference type="GO" id="GO:0042286">
    <property type="term" value="F:glutamate-1-semialdehyde 2,1-aminomutase activity"/>
    <property type="evidence" value="ECO:0007669"/>
    <property type="project" value="UniProtKB-UniRule"/>
</dbReference>
<evidence type="ECO:0000256" key="5">
    <source>
        <dbReference type="ARBA" id="ARBA00022898"/>
    </source>
</evidence>
<dbReference type="HAMAP" id="MF_00375">
    <property type="entry name" value="HemL_aminotrans_3"/>
    <property type="match status" value="1"/>
</dbReference>
<proteinExistence type="inferred from homology"/>
<dbReference type="EMBL" id="AORV01000043">
    <property type="protein sequence ID" value="EMS71053.1"/>
    <property type="molecule type" value="Genomic_DNA"/>
</dbReference>
<organism evidence="9 10">
    <name type="scientific">Ruminiclostridium cellobioparum subsp. termitidis CT1112</name>
    <dbReference type="NCBI Taxonomy" id="1195236"/>
    <lineage>
        <taxon>Bacteria</taxon>
        <taxon>Bacillati</taxon>
        <taxon>Bacillota</taxon>
        <taxon>Clostridia</taxon>
        <taxon>Eubacteriales</taxon>
        <taxon>Oscillospiraceae</taxon>
        <taxon>Ruminiclostridium</taxon>
    </lineage>
</organism>